<dbReference type="CDD" id="cd00338">
    <property type="entry name" value="Ser_Recombinase"/>
    <property type="match status" value="1"/>
</dbReference>
<dbReference type="Proteomes" id="UP000679950">
    <property type="component" value="Unassembled WGS sequence"/>
</dbReference>
<dbReference type="Pfam" id="PF00239">
    <property type="entry name" value="Resolvase"/>
    <property type="match status" value="1"/>
</dbReference>
<dbReference type="Gene3D" id="3.40.50.1390">
    <property type="entry name" value="Resolvase, N-terminal catalytic domain"/>
    <property type="match status" value="1"/>
</dbReference>
<dbReference type="RefSeq" id="WP_212967456.1">
    <property type="nucleotide sequence ID" value="NZ_BORB01000059.1"/>
</dbReference>
<reference evidence="3 4" key="1">
    <citation type="submission" date="2021-03" db="EMBL/GenBank/DDBJ databases">
        <title>Antimicrobial resistance genes in bacteria isolated from Japanese honey, and their potential for conferring macrolide and lincosamide resistance in the American foulbrood pathogen Paenibacillus larvae.</title>
        <authorList>
            <person name="Okamoto M."/>
            <person name="Kumagai M."/>
            <person name="Kanamori H."/>
            <person name="Takamatsu D."/>
        </authorList>
    </citation>
    <scope>NUCLEOTIDE SEQUENCE [LARGE SCALE GENOMIC DNA]</scope>
    <source>
        <strain evidence="3 4">J8TS2</strain>
    </source>
</reference>
<dbReference type="EMBL" id="BORB01000059">
    <property type="protein sequence ID" value="GIN59745.1"/>
    <property type="molecule type" value="Genomic_DNA"/>
</dbReference>
<dbReference type="PROSITE" id="PS51736">
    <property type="entry name" value="RECOMBINASES_3"/>
    <property type="match status" value="1"/>
</dbReference>
<dbReference type="SUPFAM" id="SSF53041">
    <property type="entry name" value="Resolvase-like"/>
    <property type="match status" value="1"/>
</dbReference>
<protein>
    <submittedName>
        <fullName evidence="3">Resolvase homolog YneB</fullName>
    </submittedName>
</protein>
<dbReference type="InterPro" id="IPR050639">
    <property type="entry name" value="SSR_resolvase"/>
</dbReference>
<organism evidence="3 4">
    <name type="scientific">Lederbergia ruris</name>
    <dbReference type="NCBI Taxonomy" id="217495"/>
    <lineage>
        <taxon>Bacteria</taxon>
        <taxon>Bacillati</taxon>
        <taxon>Bacillota</taxon>
        <taxon>Bacilli</taxon>
        <taxon>Bacillales</taxon>
        <taxon>Bacillaceae</taxon>
        <taxon>Lederbergia</taxon>
    </lineage>
</organism>
<name>A0ABQ4KP83_9BACI</name>
<evidence type="ECO:0000313" key="4">
    <source>
        <dbReference type="Proteomes" id="UP000679950"/>
    </source>
</evidence>
<evidence type="ECO:0000259" key="2">
    <source>
        <dbReference type="PROSITE" id="PS51736"/>
    </source>
</evidence>
<dbReference type="PANTHER" id="PTHR30461">
    <property type="entry name" value="DNA-INVERTASE FROM LAMBDOID PROPHAGE"/>
    <property type="match status" value="1"/>
</dbReference>
<accession>A0ABQ4KP83</accession>
<feature type="domain" description="Resolvase/invertase-type recombinase catalytic" evidence="2">
    <location>
        <begin position="2"/>
        <end position="147"/>
    </location>
</feature>
<dbReference type="InterPro" id="IPR006119">
    <property type="entry name" value="Resolv_N"/>
</dbReference>
<gene>
    <name evidence="3" type="primary">yneB</name>
    <name evidence="3" type="ORF">J8TS2_40640</name>
</gene>
<comment type="caution">
    <text evidence="3">The sequence shown here is derived from an EMBL/GenBank/DDBJ whole genome shotgun (WGS) entry which is preliminary data.</text>
</comment>
<dbReference type="InterPro" id="IPR036162">
    <property type="entry name" value="Resolvase-like_N_sf"/>
</dbReference>
<dbReference type="PANTHER" id="PTHR30461:SF26">
    <property type="entry name" value="RESOLVASE HOMOLOG YNEB"/>
    <property type="match status" value="1"/>
</dbReference>
<evidence type="ECO:0000313" key="3">
    <source>
        <dbReference type="EMBL" id="GIN59745.1"/>
    </source>
</evidence>
<evidence type="ECO:0000256" key="1">
    <source>
        <dbReference type="ARBA" id="ARBA00009913"/>
    </source>
</evidence>
<dbReference type="SMART" id="SM00857">
    <property type="entry name" value="Resolvase"/>
    <property type="match status" value="1"/>
</dbReference>
<sequence>MKALIYCRVSTEKDAQITSLQRQQEELVLAAKKWNLDVHSVICDQASGYDMERPGILDMFEKIKNDNIEVILIQDETRLGRGNAKIALLHCLMKENVKVYNLSQNGELQLSEADSMVLNILSIVEEYQRTLHNLKIKRGMKRAVEKGYRPEKNLKNRGNIEGRERKDIPIEEIVRLRKNKLTFAEIAATLRGFGYDISKATVHRRFQEYMLQSEMETKS</sequence>
<proteinExistence type="inferred from homology"/>
<keyword evidence="4" id="KW-1185">Reference proteome</keyword>
<comment type="similarity">
    <text evidence="1">Belongs to the site-specific recombinase resolvase family.</text>
</comment>